<organism evidence="5 6">
    <name type="scientific">Pararge aegeria aegeria</name>
    <dbReference type="NCBI Taxonomy" id="348720"/>
    <lineage>
        <taxon>Eukaryota</taxon>
        <taxon>Metazoa</taxon>
        <taxon>Ecdysozoa</taxon>
        <taxon>Arthropoda</taxon>
        <taxon>Hexapoda</taxon>
        <taxon>Insecta</taxon>
        <taxon>Pterygota</taxon>
        <taxon>Neoptera</taxon>
        <taxon>Endopterygota</taxon>
        <taxon>Lepidoptera</taxon>
        <taxon>Glossata</taxon>
        <taxon>Ditrysia</taxon>
        <taxon>Papilionoidea</taxon>
        <taxon>Nymphalidae</taxon>
        <taxon>Satyrinae</taxon>
        <taxon>Satyrini</taxon>
        <taxon>Parargina</taxon>
        <taxon>Pararge</taxon>
    </lineage>
</organism>
<dbReference type="AlphaFoldDB" id="A0A8S4SI42"/>
<comment type="caution">
    <text evidence="5">The sequence shown here is derived from an EMBL/GenBank/DDBJ whole genome shotgun (WGS) entry which is preliminary data.</text>
</comment>
<evidence type="ECO:0000313" key="5">
    <source>
        <dbReference type="EMBL" id="CAH2269238.1"/>
    </source>
</evidence>
<keyword evidence="6" id="KW-1185">Reference proteome</keyword>
<keyword evidence="2" id="KW-0238">DNA-binding</keyword>
<accession>A0A8S4SI42</accession>
<dbReference type="OrthoDB" id="6920189at2759"/>
<reference evidence="5" key="1">
    <citation type="submission" date="2022-03" db="EMBL/GenBank/DDBJ databases">
        <authorList>
            <person name="Lindestad O."/>
        </authorList>
    </citation>
    <scope>NUCLEOTIDE SEQUENCE</scope>
</reference>
<keyword evidence="2" id="KW-0371">Homeobox</keyword>
<dbReference type="Gene3D" id="1.10.10.60">
    <property type="entry name" value="Homeodomain-like"/>
    <property type="match status" value="1"/>
</dbReference>
<dbReference type="GO" id="GO:0005634">
    <property type="term" value="C:nucleus"/>
    <property type="evidence" value="ECO:0007669"/>
    <property type="project" value="UniProtKB-SubCell"/>
</dbReference>
<sequence length="67" mass="7397">MVYLGVWFQNRRAKFRKQERLAQQKAGEAPIKAEGKRDKPGSPATSPHPASAPTQPSHHTLPHLSAT</sequence>
<feature type="compositionally biased region" description="Basic and acidic residues" evidence="3">
    <location>
        <begin position="31"/>
        <end position="40"/>
    </location>
</feature>
<dbReference type="PROSITE" id="PS50071">
    <property type="entry name" value="HOMEOBOX_2"/>
    <property type="match status" value="1"/>
</dbReference>
<dbReference type="InterPro" id="IPR001356">
    <property type="entry name" value="HD"/>
</dbReference>
<feature type="compositionally biased region" description="Low complexity" evidence="3">
    <location>
        <begin position="42"/>
        <end position="59"/>
    </location>
</feature>
<proteinExistence type="predicted"/>
<keyword evidence="2" id="KW-0539">Nucleus</keyword>
<evidence type="ECO:0000313" key="6">
    <source>
        <dbReference type="Proteomes" id="UP000838756"/>
    </source>
</evidence>
<dbReference type="InterPro" id="IPR009057">
    <property type="entry name" value="Homeodomain-like_sf"/>
</dbReference>
<evidence type="ECO:0000259" key="4">
    <source>
        <dbReference type="PROSITE" id="PS50071"/>
    </source>
</evidence>
<gene>
    <name evidence="5" type="primary">jg19195</name>
    <name evidence="5" type="ORF">PAEG_LOCUS27506</name>
</gene>
<feature type="domain" description="Homeobox" evidence="4">
    <location>
        <begin position="1"/>
        <end position="18"/>
    </location>
</feature>
<name>A0A8S4SI42_9NEOP</name>
<feature type="region of interest" description="Disordered" evidence="3">
    <location>
        <begin position="17"/>
        <end position="67"/>
    </location>
</feature>
<feature type="DNA-binding region" description="Homeobox" evidence="2">
    <location>
        <begin position="3"/>
        <end position="19"/>
    </location>
</feature>
<dbReference type="EMBL" id="CAKXAJ010026503">
    <property type="protein sequence ID" value="CAH2269238.1"/>
    <property type="molecule type" value="Genomic_DNA"/>
</dbReference>
<protein>
    <submittedName>
        <fullName evidence="5">Jg19195 protein</fullName>
    </submittedName>
</protein>
<dbReference type="GO" id="GO:0003677">
    <property type="term" value="F:DNA binding"/>
    <property type="evidence" value="ECO:0007669"/>
    <property type="project" value="UniProtKB-UniRule"/>
</dbReference>
<evidence type="ECO:0000256" key="3">
    <source>
        <dbReference type="SAM" id="MobiDB-lite"/>
    </source>
</evidence>
<evidence type="ECO:0000256" key="1">
    <source>
        <dbReference type="ARBA" id="ARBA00004123"/>
    </source>
</evidence>
<dbReference type="Proteomes" id="UP000838756">
    <property type="component" value="Unassembled WGS sequence"/>
</dbReference>
<comment type="subcellular location">
    <subcellularLocation>
        <location evidence="1 2">Nucleus</location>
    </subcellularLocation>
</comment>
<evidence type="ECO:0000256" key="2">
    <source>
        <dbReference type="PROSITE-ProRule" id="PRU00108"/>
    </source>
</evidence>
<dbReference type="SUPFAM" id="SSF46689">
    <property type="entry name" value="Homeodomain-like"/>
    <property type="match status" value="1"/>
</dbReference>